<evidence type="ECO:0000256" key="7">
    <source>
        <dbReference type="ARBA" id="ARBA00049244"/>
    </source>
</evidence>
<dbReference type="InterPro" id="IPR008921">
    <property type="entry name" value="DNA_pol3_clamp-load_cplx_C"/>
</dbReference>
<dbReference type="EMBL" id="BAAAZD010000001">
    <property type="protein sequence ID" value="GAA3998619.1"/>
    <property type="molecule type" value="Genomic_DNA"/>
</dbReference>
<evidence type="ECO:0000256" key="6">
    <source>
        <dbReference type="ARBA" id="ARBA00034754"/>
    </source>
</evidence>
<keyword evidence="9" id="KW-1185">Reference proteome</keyword>
<comment type="similarity">
    <text evidence="6">Belongs to the DNA polymerase HolA subunit family.</text>
</comment>
<name>A0ABP7RK17_9SPHN</name>
<accession>A0ABP7RK17</accession>
<comment type="catalytic activity">
    <reaction evidence="7">
        <text>DNA(n) + a 2'-deoxyribonucleoside 5'-triphosphate = DNA(n+1) + diphosphate</text>
        <dbReference type="Rhea" id="RHEA:22508"/>
        <dbReference type="Rhea" id="RHEA-COMP:17339"/>
        <dbReference type="Rhea" id="RHEA-COMP:17340"/>
        <dbReference type="ChEBI" id="CHEBI:33019"/>
        <dbReference type="ChEBI" id="CHEBI:61560"/>
        <dbReference type="ChEBI" id="CHEBI:173112"/>
        <dbReference type="EC" id="2.7.7.7"/>
    </reaction>
</comment>
<dbReference type="Proteomes" id="UP001501310">
    <property type="component" value="Unassembled WGS sequence"/>
</dbReference>
<evidence type="ECO:0000256" key="5">
    <source>
        <dbReference type="ARBA" id="ARBA00022932"/>
    </source>
</evidence>
<sequence length="337" mass="35784">MKLPRAKAAAVLDRPDPATRFYLFSGADNAASRLFAQRLLTALGAEKVAVSGPQVKSDPARLADEAASLPMFGGARLLWIEPAGEEIVPAVEALLALDRVEAPAVAITNGALKNTSGLLKLVEASKAALHVSSELQTPREQVPMVTELARREGLVVMPEIAERVAEEAGGDLILAQLELQKFALYVGASPDQPAALEEGVVDALGIDQSEAEYGRAGDLALVGDLAGLAGELSLLDAAAMDAIPVVRALQRRLLMLAPLRARVEQGQSANAVAQSVWQRDKAMVAQILPRWTAARLSEAFERVQKLEREILLRPVPPAAALGETLMQLARVAAASRR</sequence>
<evidence type="ECO:0000313" key="9">
    <source>
        <dbReference type="Proteomes" id="UP001501310"/>
    </source>
</evidence>
<evidence type="ECO:0000256" key="3">
    <source>
        <dbReference type="ARBA" id="ARBA00022695"/>
    </source>
</evidence>
<dbReference type="EC" id="2.7.7.7" evidence="1"/>
<keyword evidence="3" id="KW-0548">Nucleotidyltransferase</keyword>
<gene>
    <name evidence="8" type="primary">holA</name>
    <name evidence="8" type="ORF">GCM10022211_05460</name>
</gene>
<comment type="caution">
    <text evidence="8">The sequence shown here is derived from an EMBL/GenBank/DDBJ whole genome shotgun (WGS) entry which is preliminary data.</text>
</comment>
<evidence type="ECO:0000256" key="1">
    <source>
        <dbReference type="ARBA" id="ARBA00012417"/>
    </source>
</evidence>
<keyword evidence="4" id="KW-0235">DNA replication</keyword>
<proteinExistence type="inferred from homology"/>
<dbReference type="SUPFAM" id="SSF48019">
    <property type="entry name" value="post-AAA+ oligomerization domain-like"/>
    <property type="match status" value="1"/>
</dbReference>
<evidence type="ECO:0000313" key="8">
    <source>
        <dbReference type="EMBL" id="GAA3998619.1"/>
    </source>
</evidence>
<dbReference type="InterPro" id="IPR005790">
    <property type="entry name" value="DNA_polIII_delta"/>
</dbReference>
<reference evidence="9" key="1">
    <citation type="journal article" date="2019" name="Int. J. Syst. Evol. Microbiol.">
        <title>The Global Catalogue of Microorganisms (GCM) 10K type strain sequencing project: providing services to taxonomists for standard genome sequencing and annotation.</title>
        <authorList>
            <consortium name="The Broad Institute Genomics Platform"/>
            <consortium name="The Broad Institute Genome Sequencing Center for Infectious Disease"/>
            <person name="Wu L."/>
            <person name="Ma J."/>
        </authorList>
    </citation>
    <scope>NUCLEOTIDE SEQUENCE [LARGE SCALE GENOMIC DNA]</scope>
    <source>
        <strain evidence="9">JCM 16603</strain>
    </source>
</reference>
<keyword evidence="5" id="KW-0239">DNA-directed DNA polymerase</keyword>
<evidence type="ECO:0000256" key="4">
    <source>
        <dbReference type="ARBA" id="ARBA00022705"/>
    </source>
</evidence>
<dbReference type="PANTHER" id="PTHR34388">
    <property type="entry name" value="DNA POLYMERASE III SUBUNIT DELTA"/>
    <property type="match status" value="1"/>
</dbReference>
<protein>
    <recommendedName>
        <fullName evidence="1">DNA-directed DNA polymerase</fullName>
        <ecNumber evidence="1">2.7.7.7</ecNumber>
    </recommendedName>
</protein>
<dbReference type="PANTHER" id="PTHR34388:SF1">
    <property type="entry name" value="DNA POLYMERASE III SUBUNIT DELTA"/>
    <property type="match status" value="1"/>
</dbReference>
<dbReference type="RefSeq" id="WP_344708625.1">
    <property type="nucleotide sequence ID" value="NZ_BAAAZD010000001.1"/>
</dbReference>
<organism evidence="8 9">
    <name type="scientific">Sphingomonas humi</name>
    <dbReference type="NCBI Taxonomy" id="335630"/>
    <lineage>
        <taxon>Bacteria</taxon>
        <taxon>Pseudomonadati</taxon>
        <taxon>Pseudomonadota</taxon>
        <taxon>Alphaproteobacteria</taxon>
        <taxon>Sphingomonadales</taxon>
        <taxon>Sphingomonadaceae</taxon>
        <taxon>Sphingomonas</taxon>
    </lineage>
</organism>
<evidence type="ECO:0000256" key="2">
    <source>
        <dbReference type="ARBA" id="ARBA00022679"/>
    </source>
</evidence>
<dbReference type="Gene3D" id="1.20.272.10">
    <property type="match status" value="1"/>
</dbReference>
<keyword evidence="2" id="KW-0808">Transferase</keyword>